<sequence length="434" mass="47917">MKHLMKLSSLLLASLFAVGTMFTSCSEDEKTDPNAIAITSNSSEGGGTEKSWTVKFEGRNFDKITSLTLDGAAQTALTEAAWHTDGYLTEYGYWVKSATELYVRVPENAQLGTDVALVIQPGNVSSKLVMKPAIDFGDHVGIISNSSDNGGVEPSWTVTFTGANFTKITSLTLDGVAQTKLDASAWHTGEWEGLESYGYWVKSDTELYVRVPENAKLGENVTVVIQPGDVSATIVMKQPETPFDPNYIVIWHFNPNPDNAGFPSGVIGVSQEWGSPLTVATEGGIDDSQYGEITATVWEGKNMEYWWVADNWMYPLTSVAKADYVIKIDILLRNDIPANDTEVDVRLRFGDYSYNILPYLKINDKWTTGGVWKTITIDLADWEDLPDPTPDSGDRGIVYNILAEEENDAQKAEFALNNNFTGFCIDNVRFETKQ</sequence>
<organism evidence="3 4">
    <name type="scientific">Candidatus Ordinivivax streblomastigis</name>
    <dbReference type="NCBI Taxonomy" id="2540710"/>
    <lineage>
        <taxon>Bacteria</taxon>
        <taxon>Pseudomonadati</taxon>
        <taxon>Bacteroidota</taxon>
        <taxon>Bacteroidia</taxon>
        <taxon>Bacteroidales</taxon>
        <taxon>Candidatus Ordinivivax</taxon>
    </lineage>
</organism>
<dbReference type="EMBL" id="SNRX01000027">
    <property type="protein sequence ID" value="KAA6301124.1"/>
    <property type="molecule type" value="Genomic_DNA"/>
</dbReference>
<evidence type="ECO:0000259" key="2">
    <source>
        <dbReference type="Pfam" id="PF18329"/>
    </source>
</evidence>
<accession>A0A5M8NY80</accession>
<feature type="domain" description="Surface glycan-binding protein B xyloglucan binding" evidence="2">
    <location>
        <begin position="289"/>
        <end position="430"/>
    </location>
</feature>
<gene>
    <name evidence="3" type="ORF">EZS26_002730</name>
</gene>
<dbReference type="InterPro" id="IPR040475">
    <property type="entry name" value="SGBP_B_XBD"/>
</dbReference>
<dbReference type="GO" id="GO:0030247">
    <property type="term" value="F:polysaccharide binding"/>
    <property type="evidence" value="ECO:0007669"/>
    <property type="project" value="InterPro"/>
</dbReference>
<dbReference type="AlphaFoldDB" id="A0A5M8NY80"/>
<dbReference type="PROSITE" id="PS51257">
    <property type="entry name" value="PROKAR_LIPOPROTEIN"/>
    <property type="match status" value="1"/>
</dbReference>
<reference evidence="3 4" key="1">
    <citation type="submission" date="2019-03" db="EMBL/GenBank/DDBJ databases">
        <title>Single cell metagenomics reveals metabolic interactions within the superorganism composed of flagellate Streblomastix strix and complex community of Bacteroidetes bacteria on its surface.</title>
        <authorList>
            <person name="Treitli S.C."/>
            <person name="Kolisko M."/>
            <person name="Husnik F."/>
            <person name="Keeling P."/>
            <person name="Hampl V."/>
        </authorList>
    </citation>
    <scope>NUCLEOTIDE SEQUENCE [LARGE SCALE GENOMIC DNA]</scope>
    <source>
        <strain evidence="3">St1</strain>
    </source>
</reference>
<dbReference type="Proteomes" id="UP000324575">
    <property type="component" value="Unassembled WGS sequence"/>
</dbReference>
<keyword evidence="1" id="KW-0732">Signal</keyword>
<feature type="signal peptide" evidence="1">
    <location>
        <begin position="1"/>
        <end position="26"/>
    </location>
</feature>
<evidence type="ECO:0000313" key="3">
    <source>
        <dbReference type="EMBL" id="KAA6301124.1"/>
    </source>
</evidence>
<protein>
    <recommendedName>
        <fullName evidence="2">Surface glycan-binding protein B xyloglucan binding domain-containing protein</fullName>
    </recommendedName>
</protein>
<dbReference type="Pfam" id="PF18329">
    <property type="entry name" value="SGBP_B_XBD"/>
    <property type="match status" value="1"/>
</dbReference>
<evidence type="ECO:0000256" key="1">
    <source>
        <dbReference type="SAM" id="SignalP"/>
    </source>
</evidence>
<name>A0A5M8NY80_9BACT</name>
<evidence type="ECO:0000313" key="4">
    <source>
        <dbReference type="Proteomes" id="UP000324575"/>
    </source>
</evidence>
<comment type="caution">
    <text evidence="3">The sequence shown here is derived from an EMBL/GenBank/DDBJ whole genome shotgun (WGS) entry which is preliminary data.</text>
</comment>
<feature type="chain" id="PRO_5024418668" description="Surface glycan-binding protein B xyloglucan binding domain-containing protein" evidence="1">
    <location>
        <begin position="27"/>
        <end position="434"/>
    </location>
</feature>
<proteinExistence type="predicted"/>